<dbReference type="Pfam" id="PF00160">
    <property type="entry name" value="Pro_isomerase"/>
    <property type="match status" value="1"/>
</dbReference>
<dbReference type="GO" id="GO:0005737">
    <property type="term" value="C:cytoplasm"/>
    <property type="evidence" value="ECO:0007669"/>
    <property type="project" value="TreeGrafter"/>
</dbReference>
<dbReference type="PROSITE" id="PS50072">
    <property type="entry name" value="CSA_PPIASE_2"/>
    <property type="match status" value="1"/>
</dbReference>
<dbReference type="InterPro" id="IPR029000">
    <property type="entry name" value="Cyclophilin-like_dom_sf"/>
</dbReference>
<reference evidence="6" key="1">
    <citation type="submission" date="2020-05" db="EMBL/GenBank/DDBJ databases">
        <title>Phylogenomic resolution of chytrid fungi.</title>
        <authorList>
            <person name="Stajich J.E."/>
            <person name="Amses K."/>
            <person name="Simmons R."/>
            <person name="Seto K."/>
            <person name="Myers J."/>
            <person name="Bonds A."/>
            <person name="Quandt C.A."/>
            <person name="Barry K."/>
            <person name="Liu P."/>
            <person name="Grigoriev I."/>
            <person name="Longcore J.E."/>
            <person name="James T.Y."/>
        </authorList>
    </citation>
    <scope>NUCLEOTIDE SEQUENCE</scope>
    <source>
        <strain evidence="6">JEL0513</strain>
    </source>
</reference>
<accession>A0AAD5SQA5</accession>
<protein>
    <recommendedName>
        <fullName evidence="4">Peptidyl-prolyl cis-trans isomerase</fullName>
        <shortName evidence="4">PPIase</shortName>
        <ecNumber evidence="4">5.2.1.8</ecNumber>
    </recommendedName>
</protein>
<proteinExistence type="inferred from homology"/>
<dbReference type="Proteomes" id="UP001211907">
    <property type="component" value="Unassembled WGS sequence"/>
</dbReference>
<gene>
    <name evidence="6" type="primary">CYP12</name>
    <name evidence="6" type="ORF">HK100_006569</name>
</gene>
<evidence type="ECO:0000313" key="6">
    <source>
        <dbReference type="EMBL" id="KAJ3093509.1"/>
    </source>
</evidence>
<dbReference type="AlphaFoldDB" id="A0AAD5SQA5"/>
<organism evidence="6 7">
    <name type="scientific">Physocladia obscura</name>
    <dbReference type="NCBI Taxonomy" id="109957"/>
    <lineage>
        <taxon>Eukaryota</taxon>
        <taxon>Fungi</taxon>
        <taxon>Fungi incertae sedis</taxon>
        <taxon>Chytridiomycota</taxon>
        <taxon>Chytridiomycota incertae sedis</taxon>
        <taxon>Chytridiomycetes</taxon>
        <taxon>Chytridiales</taxon>
        <taxon>Chytriomycetaceae</taxon>
        <taxon>Physocladia</taxon>
    </lineage>
</organism>
<comment type="catalytic activity">
    <reaction evidence="1 4">
        <text>[protein]-peptidylproline (omega=180) = [protein]-peptidylproline (omega=0)</text>
        <dbReference type="Rhea" id="RHEA:16237"/>
        <dbReference type="Rhea" id="RHEA-COMP:10747"/>
        <dbReference type="Rhea" id="RHEA-COMP:10748"/>
        <dbReference type="ChEBI" id="CHEBI:83833"/>
        <dbReference type="ChEBI" id="CHEBI:83834"/>
        <dbReference type="EC" id="5.2.1.8"/>
    </reaction>
</comment>
<keyword evidence="3 4" id="KW-0413">Isomerase</keyword>
<dbReference type="GO" id="GO:0006457">
    <property type="term" value="P:protein folding"/>
    <property type="evidence" value="ECO:0007669"/>
    <property type="project" value="InterPro"/>
</dbReference>
<keyword evidence="2 4" id="KW-0697">Rotamase</keyword>
<dbReference type="PANTHER" id="PTHR11071">
    <property type="entry name" value="PEPTIDYL-PROLYL CIS-TRANS ISOMERASE"/>
    <property type="match status" value="1"/>
</dbReference>
<keyword evidence="7" id="KW-1185">Reference proteome</keyword>
<dbReference type="PANTHER" id="PTHR11071:SF561">
    <property type="entry name" value="PEPTIDYL-PROLYL CIS-TRANS ISOMERASE D-RELATED"/>
    <property type="match status" value="1"/>
</dbReference>
<name>A0AAD5SQA5_9FUNG</name>
<comment type="similarity">
    <text evidence="4">Belongs to the cyclophilin-type PPIase family.</text>
</comment>
<feature type="non-terminal residue" evidence="6">
    <location>
        <position position="89"/>
    </location>
</feature>
<evidence type="ECO:0000256" key="2">
    <source>
        <dbReference type="ARBA" id="ARBA00023110"/>
    </source>
</evidence>
<dbReference type="Gene3D" id="2.40.100.10">
    <property type="entry name" value="Cyclophilin-like"/>
    <property type="match status" value="1"/>
</dbReference>
<sequence>MTIERPQVYFDMTHGGKPIGRIVFELYSDIVPRTAENFKALCVGDRVSLISQRKLSFKGSSFHRVIKNFMCQGGDFTNHNGTGGESIYG</sequence>
<evidence type="ECO:0000256" key="1">
    <source>
        <dbReference type="ARBA" id="ARBA00000971"/>
    </source>
</evidence>
<dbReference type="EC" id="5.2.1.8" evidence="4"/>
<dbReference type="SUPFAM" id="SSF50891">
    <property type="entry name" value="Cyclophilin-like"/>
    <property type="match status" value="1"/>
</dbReference>
<dbReference type="GO" id="GO:0003755">
    <property type="term" value="F:peptidyl-prolyl cis-trans isomerase activity"/>
    <property type="evidence" value="ECO:0007669"/>
    <property type="project" value="UniProtKB-UniRule"/>
</dbReference>
<evidence type="ECO:0000256" key="4">
    <source>
        <dbReference type="RuleBase" id="RU363019"/>
    </source>
</evidence>
<evidence type="ECO:0000256" key="3">
    <source>
        <dbReference type="ARBA" id="ARBA00023235"/>
    </source>
</evidence>
<comment type="caution">
    <text evidence="6">The sequence shown here is derived from an EMBL/GenBank/DDBJ whole genome shotgun (WGS) entry which is preliminary data.</text>
</comment>
<dbReference type="EMBL" id="JADGJH010003049">
    <property type="protein sequence ID" value="KAJ3093509.1"/>
    <property type="molecule type" value="Genomic_DNA"/>
</dbReference>
<evidence type="ECO:0000313" key="7">
    <source>
        <dbReference type="Proteomes" id="UP001211907"/>
    </source>
</evidence>
<dbReference type="GO" id="GO:0016018">
    <property type="term" value="F:cyclosporin A binding"/>
    <property type="evidence" value="ECO:0007669"/>
    <property type="project" value="TreeGrafter"/>
</dbReference>
<evidence type="ECO:0000259" key="5">
    <source>
        <dbReference type="PROSITE" id="PS50072"/>
    </source>
</evidence>
<feature type="domain" description="PPIase cyclophilin-type" evidence="5">
    <location>
        <begin position="9"/>
        <end position="89"/>
    </location>
</feature>
<dbReference type="PRINTS" id="PR00153">
    <property type="entry name" value="CSAPPISMRASE"/>
</dbReference>
<dbReference type="InterPro" id="IPR002130">
    <property type="entry name" value="Cyclophilin-type_PPIase_dom"/>
</dbReference>
<comment type="function">
    <text evidence="4">PPIases accelerate the folding of proteins. It catalyzes the cis-trans isomerization of proline imidic peptide bonds in oligopeptides.</text>
</comment>
<dbReference type="InterPro" id="IPR020892">
    <property type="entry name" value="Cyclophilin-type_PPIase_CS"/>
</dbReference>
<dbReference type="PROSITE" id="PS00170">
    <property type="entry name" value="CSA_PPIASE_1"/>
    <property type="match status" value="1"/>
</dbReference>